<feature type="transmembrane region" description="Helical" evidence="2">
    <location>
        <begin position="28"/>
        <end position="49"/>
    </location>
</feature>
<keyword evidence="4" id="KW-1185">Reference proteome</keyword>
<name>A0AAN9SP32_PSOTE</name>
<dbReference type="Proteomes" id="UP001386955">
    <property type="component" value="Unassembled WGS sequence"/>
</dbReference>
<evidence type="ECO:0000313" key="4">
    <source>
        <dbReference type="Proteomes" id="UP001386955"/>
    </source>
</evidence>
<gene>
    <name evidence="3" type="ORF">VNO78_13376</name>
</gene>
<proteinExistence type="predicted"/>
<feature type="region of interest" description="Disordered" evidence="1">
    <location>
        <begin position="80"/>
        <end position="118"/>
    </location>
</feature>
<evidence type="ECO:0000256" key="2">
    <source>
        <dbReference type="SAM" id="Phobius"/>
    </source>
</evidence>
<protein>
    <submittedName>
        <fullName evidence="3">Uncharacterized protein</fullName>
    </submittedName>
</protein>
<keyword evidence="2" id="KW-0812">Transmembrane</keyword>
<keyword evidence="2" id="KW-0472">Membrane</keyword>
<dbReference type="EMBL" id="JAYMYS010000003">
    <property type="protein sequence ID" value="KAK7401699.1"/>
    <property type="molecule type" value="Genomic_DNA"/>
</dbReference>
<evidence type="ECO:0000313" key="3">
    <source>
        <dbReference type="EMBL" id="KAK7401699.1"/>
    </source>
</evidence>
<feature type="compositionally biased region" description="Pro residues" evidence="1">
    <location>
        <begin position="109"/>
        <end position="118"/>
    </location>
</feature>
<evidence type="ECO:0000256" key="1">
    <source>
        <dbReference type="SAM" id="MobiDB-lite"/>
    </source>
</evidence>
<accession>A0AAN9SP32</accession>
<keyword evidence="2" id="KW-1133">Transmembrane helix</keyword>
<organism evidence="3 4">
    <name type="scientific">Psophocarpus tetragonolobus</name>
    <name type="common">Winged bean</name>
    <name type="synonym">Dolichos tetragonolobus</name>
    <dbReference type="NCBI Taxonomy" id="3891"/>
    <lineage>
        <taxon>Eukaryota</taxon>
        <taxon>Viridiplantae</taxon>
        <taxon>Streptophyta</taxon>
        <taxon>Embryophyta</taxon>
        <taxon>Tracheophyta</taxon>
        <taxon>Spermatophyta</taxon>
        <taxon>Magnoliopsida</taxon>
        <taxon>eudicotyledons</taxon>
        <taxon>Gunneridae</taxon>
        <taxon>Pentapetalae</taxon>
        <taxon>rosids</taxon>
        <taxon>fabids</taxon>
        <taxon>Fabales</taxon>
        <taxon>Fabaceae</taxon>
        <taxon>Papilionoideae</taxon>
        <taxon>50 kb inversion clade</taxon>
        <taxon>NPAAA clade</taxon>
        <taxon>indigoferoid/millettioid clade</taxon>
        <taxon>Phaseoleae</taxon>
        <taxon>Psophocarpus</taxon>
    </lineage>
</organism>
<reference evidence="3 4" key="1">
    <citation type="submission" date="2024-01" db="EMBL/GenBank/DDBJ databases">
        <title>The genomes of 5 underutilized Papilionoideae crops provide insights into root nodulation and disease resistanc.</title>
        <authorList>
            <person name="Jiang F."/>
        </authorList>
    </citation>
    <scope>NUCLEOTIDE SEQUENCE [LARGE SCALE GENOMIC DNA]</scope>
    <source>
        <strain evidence="3">DUOXIRENSHENG_FW03</strain>
        <tissue evidence="3">Leaves</tissue>
    </source>
</reference>
<sequence>MILLLWLLLLLHSLIVYSSFLQISLLSLYHFSLCYFCYTISSIAARSLFSLTLTTALYFTPDFKLIEIFGGREEERLRDPVYSPTIPMYDKSSVHPSESNGPDETEPSRPNPSSPSAL</sequence>
<dbReference type="AlphaFoldDB" id="A0AAN9SP32"/>
<comment type="caution">
    <text evidence="3">The sequence shown here is derived from an EMBL/GenBank/DDBJ whole genome shotgun (WGS) entry which is preliminary data.</text>
</comment>